<dbReference type="PROSITE" id="PS00108">
    <property type="entry name" value="PROTEIN_KINASE_ST"/>
    <property type="match status" value="1"/>
</dbReference>
<dbReference type="Pfam" id="PF00069">
    <property type="entry name" value="Pkinase"/>
    <property type="match status" value="1"/>
</dbReference>
<evidence type="ECO:0000256" key="2">
    <source>
        <dbReference type="ARBA" id="ARBA00022840"/>
    </source>
</evidence>
<comment type="caution">
    <text evidence="4">The sequence shown here is derived from an EMBL/GenBank/DDBJ whole genome shotgun (WGS) entry which is preliminary data.</text>
</comment>
<dbReference type="SMART" id="SM00220">
    <property type="entry name" value="S_TKc"/>
    <property type="match status" value="1"/>
</dbReference>
<dbReference type="PANTHER" id="PTHR24346:SF77">
    <property type="entry name" value="SERINE THREONINE PROTEIN KINASE"/>
    <property type="match status" value="1"/>
</dbReference>
<dbReference type="GO" id="GO:0005524">
    <property type="term" value="F:ATP binding"/>
    <property type="evidence" value="ECO:0007669"/>
    <property type="project" value="UniProtKB-KW"/>
</dbReference>
<dbReference type="InterPro" id="IPR011009">
    <property type="entry name" value="Kinase-like_dom_sf"/>
</dbReference>
<dbReference type="EMBL" id="LSRX01000042">
    <property type="protein sequence ID" value="OLQ12493.1"/>
    <property type="molecule type" value="Genomic_DNA"/>
</dbReference>
<evidence type="ECO:0000313" key="5">
    <source>
        <dbReference type="Proteomes" id="UP000186817"/>
    </source>
</evidence>
<feature type="domain" description="Protein kinase" evidence="3">
    <location>
        <begin position="22"/>
        <end position="369"/>
    </location>
</feature>
<organism evidence="4 5">
    <name type="scientific">Symbiodinium microadriaticum</name>
    <name type="common">Dinoflagellate</name>
    <name type="synonym">Zooxanthella microadriatica</name>
    <dbReference type="NCBI Taxonomy" id="2951"/>
    <lineage>
        <taxon>Eukaryota</taxon>
        <taxon>Sar</taxon>
        <taxon>Alveolata</taxon>
        <taxon>Dinophyceae</taxon>
        <taxon>Suessiales</taxon>
        <taxon>Symbiodiniaceae</taxon>
        <taxon>Symbiodinium</taxon>
    </lineage>
</organism>
<evidence type="ECO:0000256" key="1">
    <source>
        <dbReference type="ARBA" id="ARBA00022741"/>
    </source>
</evidence>
<dbReference type="GO" id="GO:0035556">
    <property type="term" value="P:intracellular signal transduction"/>
    <property type="evidence" value="ECO:0007669"/>
    <property type="project" value="TreeGrafter"/>
</dbReference>
<dbReference type="Proteomes" id="UP000186817">
    <property type="component" value="Unassembled WGS sequence"/>
</dbReference>
<reference evidence="4 5" key="1">
    <citation type="submission" date="2016-02" db="EMBL/GenBank/DDBJ databases">
        <title>Genome analysis of coral dinoflagellate symbionts highlights evolutionary adaptations to a symbiotic lifestyle.</title>
        <authorList>
            <person name="Aranda M."/>
            <person name="Li Y."/>
            <person name="Liew Y.J."/>
            <person name="Baumgarten S."/>
            <person name="Simakov O."/>
            <person name="Wilson M."/>
            <person name="Piel J."/>
            <person name="Ashoor H."/>
            <person name="Bougouffa S."/>
            <person name="Bajic V.B."/>
            <person name="Ryu T."/>
            <person name="Ravasi T."/>
            <person name="Bayer T."/>
            <person name="Micklem G."/>
            <person name="Kim H."/>
            <person name="Bhak J."/>
            <person name="Lajeunesse T.C."/>
            <person name="Voolstra C.R."/>
        </authorList>
    </citation>
    <scope>NUCLEOTIDE SEQUENCE [LARGE SCALE GENOMIC DNA]</scope>
    <source>
        <strain evidence="4 5">CCMP2467</strain>
    </source>
</reference>
<dbReference type="PROSITE" id="PS50011">
    <property type="entry name" value="PROTEIN_KINASE_DOM"/>
    <property type="match status" value="1"/>
</dbReference>
<dbReference type="OrthoDB" id="68483at2759"/>
<keyword evidence="4" id="KW-0418">Kinase</keyword>
<keyword evidence="1" id="KW-0547">Nucleotide-binding</keyword>
<keyword evidence="2" id="KW-0067">ATP-binding</keyword>
<evidence type="ECO:0000313" key="4">
    <source>
        <dbReference type="EMBL" id="OLQ12493.1"/>
    </source>
</evidence>
<dbReference type="InterPro" id="IPR000719">
    <property type="entry name" value="Prot_kinase_dom"/>
</dbReference>
<protein>
    <submittedName>
        <fullName evidence="4">Calcium/calmodulin-dependent protein kinase kinase 2</fullName>
    </submittedName>
</protein>
<dbReference type="InterPro" id="IPR008271">
    <property type="entry name" value="Ser/Thr_kinase_AS"/>
</dbReference>
<dbReference type="PANTHER" id="PTHR24346">
    <property type="entry name" value="MAP/MICROTUBULE AFFINITY-REGULATING KINASE"/>
    <property type="match status" value="1"/>
</dbReference>
<dbReference type="Gene3D" id="3.30.200.20">
    <property type="entry name" value="Phosphorylase Kinase, domain 1"/>
    <property type="match status" value="1"/>
</dbReference>
<dbReference type="AlphaFoldDB" id="A0A1Q9EYP8"/>
<dbReference type="OMA" id="STHAIKC"/>
<keyword evidence="4" id="KW-0808">Transferase</keyword>
<dbReference type="GO" id="GO:0005737">
    <property type="term" value="C:cytoplasm"/>
    <property type="evidence" value="ECO:0007669"/>
    <property type="project" value="TreeGrafter"/>
</dbReference>
<evidence type="ECO:0000259" key="3">
    <source>
        <dbReference type="PROSITE" id="PS50011"/>
    </source>
</evidence>
<name>A0A1Q9EYP8_SYMMI</name>
<accession>A0A1Q9EYP8</accession>
<dbReference type="GO" id="GO:0004674">
    <property type="term" value="F:protein serine/threonine kinase activity"/>
    <property type="evidence" value="ECO:0007669"/>
    <property type="project" value="TreeGrafter"/>
</dbReference>
<sequence>MVNIVSEVQCTKDASGKWVNQYQLLQDLGQGTFSTVKLATTSQGSTHAIKCFARRALEHRMVAHYDADGPIQVPFRECIEKEIRILSELQHPHVVRLEEVIDCLSHDSVYLVYEGLPGRELMVWNEGSVAFSASAQAPVQDYWGDTVCAGDYILDTKQREVLVFQEELVRFFCCQLTDGLTFIHDRGVIHKDLKPPNLVLSKPIPVRDARFVSALSLSQWPTLLPPTTEAPAKRDSQTLHELLASAALSVKIADFGSAEACQEPDFLIYDAQGTQQFTPPECFDGQVSIKGKPRDMWSLGCVLFVLAFGQCPFWAESNFELQLKIIQRELTFPEGGPGSHEFRQLVAGLLSQDPTARPSARALRQSPWLTSPRALLGA</sequence>
<keyword evidence="5" id="KW-1185">Reference proteome</keyword>
<proteinExistence type="predicted"/>
<dbReference type="Gene3D" id="1.10.510.10">
    <property type="entry name" value="Transferase(Phosphotransferase) domain 1"/>
    <property type="match status" value="1"/>
</dbReference>
<gene>
    <name evidence="4" type="primary">Camkk2</name>
    <name evidence="4" type="ORF">AK812_SmicGene3576</name>
</gene>
<dbReference type="SUPFAM" id="SSF56112">
    <property type="entry name" value="Protein kinase-like (PK-like)"/>
    <property type="match status" value="1"/>
</dbReference>